<feature type="compositionally biased region" description="Basic and acidic residues" evidence="1">
    <location>
        <begin position="124"/>
        <end position="138"/>
    </location>
</feature>
<gene>
    <name evidence="2" type="ORF">DFH05DRAFT_1479883</name>
</gene>
<reference evidence="2 3" key="1">
    <citation type="journal article" date="2023" name="Proc. Natl. Acad. Sci. U.S.A.">
        <title>A global phylogenomic analysis of the shiitake genus Lentinula.</title>
        <authorList>
            <person name="Sierra-Patev S."/>
            <person name="Min B."/>
            <person name="Naranjo-Ortiz M."/>
            <person name="Looney B."/>
            <person name="Konkel Z."/>
            <person name="Slot J.C."/>
            <person name="Sakamoto Y."/>
            <person name="Steenwyk J.L."/>
            <person name="Rokas A."/>
            <person name="Carro J."/>
            <person name="Camarero S."/>
            <person name="Ferreira P."/>
            <person name="Molpeceres G."/>
            <person name="Ruiz-Duenas F.J."/>
            <person name="Serrano A."/>
            <person name="Henrissat B."/>
            <person name="Drula E."/>
            <person name="Hughes K.W."/>
            <person name="Mata J.L."/>
            <person name="Ishikawa N.K."/>
            <person name="Vargas-Isla R."/>
            <person name="Ushijima S."/>
            <person name="Smith C.A."/>
            <person name="Donoghue J."/>
            <person name="Ahrendt S."/>
            <person name="Andreopoulos W."/>
            <person name="He G."/>
            <person name="LaButti K."/>
            <person name="Lipzen A."/>
            <person name="Ng V."/>
            <person name="Riley R."/>
            <person name="Sandor L."/>
            <person name="Barry K."/>
            <person name="Martinez A.T."/>
            <person name="Xiao Y."/>
            <person name="Gibbons J.G."/>
            <person name="Terashima K."/>
            <person name="Grigoriev I.V."/>
            <person name="Hibbett D."/>
        </authorList>
    </citation>
    <scope>NUCLEOTIDE SEQUENCE [LARGE SCALE GENOMIC DNA]</scope>
    <source>
        <strain evidence="2 3">TFB7810</strain>
    </source>
</reference>
<sequence>MPHKRAKRSVREQQRSQKGSDLAPSQLQLSLSQEAIPKSLSRVLNAAKVREEWRKRKLEDGETEEKNGTKKKQKLNEKTHSKTKTKSIMPGESLQHYNKRVETDMRPLVKSAVQSSKLAIRHAQRQELASKSKRDTVEHPMPSSEPRTAQHPGRPTEFQTLSTSTPRRLNDIAQSPPEFNHLPRGVESSSKVSKTKVEQRDGVISLAQKEMMKQEREKAIARYRELRAYRKKDHNEEEVQD</sequence>
<evidence type="ECO:0000313" key="3">
    <source>
        <dbReference type="Proteomes" id="UP001142393"/>
    </source>
</evidence>
<dbReference type="Proteomes" id="UP001142393">
    <property type="component" value="Unassembled WGS sequence"/>
</dbReference>
<proteinExistence type="predicted"/>
<evidence type="ECO:0000256" key="1">
    <source>
        <dbReference type="SAM" id="MobiDB-lite"/>
    </source>
</evidence>
<feature type="region of interest" description="Disordered" evidence="1">
    <location>
        <begin position="52"/>
        <end position="198"/>
    </location>
</feature>
<dbReference type="AlphaFoldDB" id="A0A9W8P5I1"/>
<evidence type="ECO:0000313" key="2">
    <source>
        <dbReference type="EMBL" id="KAJ3747435.1"/>
    </source>
</evidence>
<organism evidence="2 3">
    <name type="scientific">Lentinula detonsa</name>
    <dbReference type="NCBI Taxonomy" id="2804962"/>
    <lineage>
        <taxon>Eukaryota</taxon>
        <taxon>Fungi</taxon>
        <taxon>Dikarya</taxon>
        <taxon>Basidiomycota</taxon>
        <taxon>Agaricomycotina</taxon>
        <taxon>Agaricomycetes</taxon>
        <taxon>Agaricomycetidae</taxon>
        <taxon>Agaricales</taxon>
        <taxon>Marasmiineae</taxon>
        <taxon>Omphalotaceae</taxon>
        <taxon>Lentinula</taxon>
    </lineage>
</organism>
<feature type="compositionally biased region" description="Polar residues" evidence="1">
    <location>
        <begin position="157"/>
        <end position="167"/>
    </location>
</feature>
<feature type="compositionally biased region" description="Basic and acidic residues" evidence="1">
    <location>
        <begin position="52"/>
        <end position="80"/>
    </location>
</feature>
<accession>A0A9W8P5I1</accession>
<comment type="caution">
    <text evidence="2">The sequence shown here is derived from an EMBL/GenBank/DDBJ whole genome shotgun (WGS) entry which is preliminary data.</text>
</comment>
<dbReference type="EMBL" id="JANVFU010000003">
    <property type="protein sequence ID" value="KAJ3747435.1"/>
    <property type="molecule type" value="Genomic_DNA"/>
</dbReference>
<protein>
    <submittedName>
        <fullName evidence="2">Uncharacterized protein</fullName>
    </submittedName>
</protein>
<name>A0A9W8P5I1_9AGAR</name>
<keyword evidence="3" id="KW-1185">Reference proteome</keyword>
<feature type="region of interest" description="Disordered" evidence="1">
    <location>
        <begin position="1"/>
        <end position="28"/>
    </location>
</feature>